<reference evidence="7" key="1">
    <citation type="journal article" date="2015" name="PeerJ">
        <title>First genomic representation of candidate bacterial phylum KSB3 points to enhanced environmental sensing as a trigger of wastewater bulking.</title>
        <authorList>
            <person name="Sekiguchi Y."/>
            <person name="Ohashi A."/>
            <person name="Parks D.H."/>
            <person name="Yamauchi T."/>
            <person name="Tyson G.W."/>
            <person name="Hugenholtz P."/>
        </authorList>
    </citation>
    <scope>NUCLEOTIDE SEQUENCE [LARGE SCALE GENOMIC DNA]</scope>
</reference>
<evidence type="ECO:0000256" key="1">
    <source>
        <dbReference type="ARBA" id="ARBA00004141"/>
    </source>
</evidence>
<evidence type="ECO:0000313" key="7">
    <source>
        <dbReference type="EMBL" id="GAK57180.1"/>
    </source>
</evidence>
<feature type="transmembrane region" description="Helical" evidence="5">
    <location>
        <begin position="645"/>
        <end position="666"/>
    </location>
</feature>
<keyword evidence="3 5" id="KW-1133">Transmembrane helix</keyword>
<feature type="domain" description="ABC transmembrane type-1" evidence="6">
    <location>
        <begin position="495"/>
        <end position="863"/>
    </location>
</feature>
<evidence type="ECO:0000259" key="6">
    <source>
        <dbReference type="PROSITE" id="PS50928"/>
    </source>
</evidence>
<dbReference type="Pfam" id="PF00528">
    <property type="entry name" value="BPD_transp_1"/>
    <property type="match status" value="1"/>
</dbReference>
<evidence type="ECO:0000256" key="2">
    <source>
        <dbReference type="ARBA" id="ARBA00022692"/>
    </source>
</evidence>
<dbReference type="SUPFAM" id="SSF50978">
    <property type="entry name" value="WD40 repeat-like"/>
    <property type="match status" value="1"/>
</dbReference>
<name>A0A081BXX5_VECG1</name>
<organism evidence="7">
    <name type="scientific">Vecturithrix granuli</name>
    <dbReference type="NCBI Taxonomy" id="1499967"/>
    <lineage>
        <taxon>Bacteria</taxon>
        <taxon>Candidatus Moduliflexota</taxon>
        <taxon>Candidatus Vecturitrichia</taxon>
        <taxon>Candidatus Vecturitrichales</taxon>
        <taxon>Candidatus Vecturitrichaceae</taxon>
        <taxon>Candidatus Vecturithrix</taxon>
    </lineage>
</organism>
<dbReference type="HOGENOM" id="CLU_013803_0_0_0"/>
<gene>
    <name evidence="7" type="ORF">U27_04145</name>
</gene>
<comment type="similarity">
    <text evidence="5">Belongs to the binding-protein-dependent transport system permease family.</text>
</comment>
<evidence type="ECO:0000256" key="5">
    <source>
        <dbReference type="RuleBase" id="RU363032"/>
    </source>
</evidence>
<feature type="transmembrane region" description="Helical" evidence="5">
    <location>
        <begin position="601"/>
        <end position="625"/>
    </location>
</feature>
<feature type="transmembrane region" description="Helical" evidence="5">
    <location>
        <begin position="698"/>
        <end position="715"/>
    </location>
</feature>
<evidence type="ECO:0000256" key="4">
    <source>
        <dbReference type="ARBA" id="ARBA00023136"/>
    </source>
</evidence>
<evidence type="ECO:0000256" key="3">
    <source>
        <dbReference type="ARBA" id="ARBA00022989"/>
    </source>
</evidence>
<proteinExistence type="inferred from homology"/>
<dbReference type="InterPro" id="IPR035906">
    <property type="entry name" value="MetI-like_sf"/>
</dbReference>
<dbReference type="InterPro" id="IPR000515">
    <property type="entry name" value="MetI-like"/>
</dbReference>
<dbReference type="eggNOG" id="COG4590">
    <property type="taxonomic scope" value="Bacteria"/>
</dbReference>
<feature type="transmembrane region" description="Helical" evidence="5">
    <location>
        <begin position="565"/>
        <end position="589"/>
    </location>
</feature>
<feature type="transmembrane region" description="Helical" evidence="5">
    <location>
        <begin position="773"/>
        <end position="793"/>
    </location>
</feature>
<sequence length="877" mass="96374">MKSENAHKQQTQDVIPFQRKKQVSRKVLIADWFADRIITIGGVLVILAVLGILVFLVRETFPLFQSGEMTKTSSYTVEIPAEQVLTLTMDEYKTLAFTLFANGISSLHHAATGVKLTPPPLGFQGKTITAVASSIDQTHLGIGFADGTVQFAEMQIVTEIVPADRLPQHLQQIDERDSTDGIAVYSRIPGNQFRKIHYDIHVDDPVEATNNGAAIAALDYRVSGKAERQLKAFVVVDQEGNITLNLAKSKMNLMTGKPSVTIEHIPLPPLPEGVAASLYDVLLTQKADTVMVAGVDGTVYRYNTQNVKSPFLAEKTRVLPPNTELSAFHFLLGEQSLVVGGADGSLGVFFLVSKADNDSQDGQMLVKGRRFASTASAIRHFSASNRGKSFALALENGDILVLHGTSQKILARFPADHPGVSYRKILLAPRFDGLFALQENGQARFWEFDVPHPETTFRTLFQKVWYEGYAEPGYTWQSTGATEDFESKFSLIPLIFGTIKAAFYSLLFAVPIAILGAIYTSEFLHLRVRSVVKPIMEMMASLPSVVLGFVAALVLAPIVETWIAAVILAFVAIPVALMFSALLWQLLPFHLANRWRGIPKFSLMIAVMLAAMFVTYQLGLLFEVFFFQGDFKAWVNGDLGTATPFLFLLLLPLSFTLIAAVVTRYWGRRISKLMLVISPFQAALFDMVKWLLMVGSSIALSYCLAYLFTAFGFDVRGSFVNTYIQRNTLIVSFAMGFAIIPIIYTIAEDALNAVPEHLRAASLGCGATPWQTALYVVLPTAVSGVFSAIMIGMGRAVGETMIVVMAAGNTPILDWNVFNGLRALSATIAVELPEAVKNGTLYRILFLSGLVLFAMTFVINTIAEIVRIRFRKRASQL</sequence>
<keyword evidence="8" id="KW-1185">Reference proteome</keyword>
<dbReference type="Gene3D" id="1.10.3720.10">
    <property type="entry name" value="MetI-like"/>
    <property type="match status" value="2"/>
</dbReference>
<dbReference type="STRING" id="1499967.U27_04145"/>
<keyword evidence="4 5" id="KW-0472">Membrane</keyword>
<dbReference type="GO" id="GO:0005886">
    <property type="term" value="C:plasma membrane"/>
    <property type="evidence" value="ECO:0007669"/>
    <property type="project" value="UniProtKB-SubCell"/>
</dbReference>
<dbReference type="EMBL" id="DF820465">
    <property type="protein sequence ID" value="GAK57180.1"/>
    <property type="molecule type" value="Genomic_DNA"/>
</dbReference>
<dbReference type="CDD" id="cd06261">
    <property type="entry name" value="TM_PBP2"/>
    <property type="match status" value="1"/>
</dbReference>
<dbReference type="PANTHER" id="PTHR42727">
    <property type="entry name" value="PHOSPHATE TRANSPORT SYSTEM PERMEASE PROTEIN"/>
    <property type="match status" value="1"/>
</dbReference>
<dbReference type="GO" id="GO:0055085">
    <property type="term" value="P:transmembrane transport"/>
    <property type="evidence" value="ECO:0007669"/>
    <property type="project" value="InterPro"/>
</dbReference>
<dbReference type="InterPro" id="IPR036322">
    <property type="entry name" value="WD40_repeat_dom_sf"/>
</dbReference>
<dbReference type="PANTHER" id="PTHR42727:SF1">
    <property type="entry name" value="PHOSPHATE TRANSPORT SYSTEM PERMEASE"/>
    <property type="match status" value="1"/>
</dbReference>
<accession>A0A081BXX5</accession>
<feature type="transmembrane region" description="Helical" evidence="5">
    <location>
        <begin position="37"/>
        <end position="57"/>
    </location>
</feature>
<feature type="transmembrane region" description="Helical" evidence="5">
    <location>
        <begin position="501"/>
        <end position="519"/>
    </location>
</feature>
<comment type="subcellular location">
    <subcellularLocation>
        <location evidence="5">Cell membrane</location>
        <topology evidence="5">Multi-pass membrane protein</topology>
    </subcellularLocation>
    <subcellularLocation>
        <location evidence="1">Membrane</location>
        <topology evidence="1">Multi-pass membrane protein</topology>
    </subcellularLocation>
</comment>
<dbReference type="PROSITE" id="PS50928">
    <property type="entry name" value="ABC_TM1"/>
    <property type="match status" value="1"/>
</dbReference>
<feature type="transmembrane region" description="Helical" evidence="5">
    <location>
        <begin position="540"/>
        <end position="559"/>
    </location>
</feature>
<dbReference type="AlphaFoldDB" id="A0A081BXX5"/>
<evidence type="ECO:0000313" key="8">
    <source>
        <dbReference type="Proteomes" id="UP000030661"/>
    </source>
</evidence>
<keyword evidence="5" id="KW-0813">Transport</keyword>
<feature type="transmembrane region" description="Helical" evidence="5">
    <location>
        <begin position="727"/>
        <end position="747"/>
    </location>
</feature>
<dbReference type="Proteomes" id="UP000030661">
    <property type="component" value="Unassembled WGS sequence"/>
</dbReference>
<protein>
    <submittedName>
        <fullName evidence="7">ABC transporter, inner membrane subunit</fullName>
    </submittedName>
</protein>
<feature type="transmembrane region" description="Helical" evidence="5">
    <location>
        <begin position="841"/>
        <end position="863"/>
    </location>
</feature>
<keyword evidence="2 5" id="KW-0812">Transmembrane</keyword>
<dbReference type="SUPFAM" id="SSF161098">
    <property type="entry name" value="MetI-like"/>
    <property type="match status" value="2"/>
</dbReference>